<dbReference type="InterPro" id="IPR032473">
    <property type="entry name" value="Argonaute_Mid_dom"/>
</dbReference>
<feature type="domain" description="PAZ" evidence="3">
    <location>
        <begin position="231"/>
        <end position="345"/>
    </location>
</feature>
<dbReference type="Pfam" id="PF16486">
    <property type="entry name" value="ArgoN"/>
    <property type="match status" value="1"/>
</dbReference>
<dbReference type="Pfam" id="PF16488">
    <property type="entry name" value="ArgoL2"/>
    <property type="match status" value="1"/>
</dbReference>
<dbReference type="SMART" id="SM01163">
    <property type="entry name" value="DUF1785"/>
    <property type="match status" value="1"/>
</dbReference>
<dbReference type="PANTHER" id="PTHR22891">
    <property type="entry name" value="EUKARYOTIC TRANSLATION INITIATION FACTOR 2C"/>
    <property type="match status" value="1"/>
</dbReference>
<dbReference type="Pfam" id="PF02171">
    <property type="entry name" value="Piwi"/>
    <property type="match status" value="1"/>
</dbReference>
<comment type="similarity">
    <text evidence="1">Belongs to the argonaute family.</text>
</comment>
<dbReference type="InterPro" id="IPR032474">
    <property type="entry name" value="Argonaute_N"/>
</dbReference>
<dbReference type="SUPFAM" id="SSF53098">
    <property type="entry name" value="Ribonuclease H-like"/>
    <property type="match status" value="1"/>
</dbReference>
<gene>
    <name evidence="5" type="ORF">P167DRAFT_23051</name>
</gene>
<dbReference type="InterPro" id="IPR003165">
    <property type="entry name" value="Piwi"/>
</dbReference>
<dbReference type="SMART" id="SM00949">
    <property type="entry name" value="PAZ"/>
    <property type="match status" value="1"/>
</dbReference>
<dbReference type="InterPro" id="IPR032472">
    <property type="entry name" value="ArgoL2"/>
</dbReference>
<feature type="region of interest" description="Disordered" evidence="2">
    <location>
        <begin position="823"/>
        <end position="852"/>
    </location>
</feature>
<evidence type="ECO:0000259" key="3">
    <source>
        <dbReference type="PROSITE" id="PS50821"/>
    </source>
</evidence>
<protein>
    <submittedName>
        <fullName evidence="5">Piwi-domain-containing protein</fullName>
    </submittedName>
</protein>
<dbReference type="CDD" id="cd02846">
    <property type="entry name" value="PAZ_argonaute_like"/>
    <property type="match status" value="1"/>
</dbReference>
<dbReference type="SUPFAM" id="SSF101690">
    <property type="entry name" value="PAZ domain"/>
    <property type="match status" value="1"/>
</dbReference>
<feature type="domain" description="Piwi" evidence="4">
    <location>
        <begin position="525"/>
        <end position="827"/>
    </location>
</feature>
<dbReference type="Gene3D" id="2.170.260.10">
    <property type="entry name" value="paz domain"/>
    <property type="match status" value="1"/>
</dbReference>
<dbReference type="InterPro" id="IPR012337">
    <property type="entry name" value="RNaseH-like_sf"/>
</dbReference>
<dbReference type="PROSITE" id="PS50822">
    <property type="entry name" value="PIWI"/>
    <property type="match status" value="1"/>
</dbReference>
<dbReference type="GO" id="GO:0003723">
    <property type="term" value="F:RNA binding"/>
    <property type="evidence" value="ECO:0007669"/>
    <property type="project" value="InterPro"/>
</dbReference>
<evidence type="ECO:0000313" key="6">
    <source>
        <dbReference type="Proteomes" id="UP000277580"/>
    </source>
</evidence>
<dbReference type="STRING" id="1392247.A0A3N4KXN0"/>
<sequence length="867" mass="98027">MAEGLILPKRPSFGTRGRQINVSVNSYEVTKFPTKAIQQYDVTIGKGDERRALIKKVWYSEAVQSTFGPARATVLFDGNKLAWSIIPLPFGKRITLTVDLDADDTRPRRGQRENKHKVVITLAKAVPLQMLDAFVSGTYAMDNDVLAGINFFDHLLRETPAKNFIAIRRSFFQQSGARELERGVEAWKGIFQSVRATQGGRLTVNVDVATTVFWSQGCVLDVALRFLRIPSADDFANKINQQGPRGAIFRDLKRLRRIAFFCKHRSRDQETRRTYIIDGFEDSAINYKFELRRPNNEGGFSTTEISIKDYFEKQYNIRLRYPRLPLIKTRKKGEVFPMELCFIVEGQRYPFKLDDRQTSDMIKFTVQRPSVRAGEISQNVAKLDWKKDPILIQYGMEISTRMIQTKARILPTPKLSFGIGSEGSQQIQPPDGKWNFQGKKFAKISNPVKSWGIMVFGPPTGNYGIDENTVKMFFRQFISTYNTHGGVIETKDPPIMYADPKKAPGTNIFELYKKAGNKVNAKPQILFFVLMGKAPQPYNDIKAYCDLNIGVVSQCLQRNHVQAMKPQYCSNVAMKINAKMGGSTIYIQKEDHPLFGQDASIMIGADVSHAAPGTGKPSFASMVGSIDLQATRYAAIANSQGTGVEVITPKNMIKFVCTLLRAFKAATNKIPGRIFYFRDGVSEGQYAHVIEQELENMREACHVLQNNYNPKITVTICSKRHHSRFFPVDRANQDRNGNCFPGTIVERDITHPTEYDFYLASHNAIQGTARPVHYHVIHDENKMPVDRFQALIYNTCYTWCRATNAVSLVPAAYYAHLASTRARAHEQGTDDTHTVTTSTSGSRDLPPTEVPDIRNLHDSLKHAMWFV</sequence>
<dbReference type="InterPro" id="IPR036085">
    <property type="entry name" value="PAZ_dom_sf"/>
</dbReference>
<dbReference type="SMART" id="SM00950">
    <property type="entry name" value="Piwi"/>
    <property type="match status" value="1"/>
</dbReference>
<dbReference type="InterPro" id="IPR036397">
    <property type="entry name" value="RNaseH_sf"/>
</dbReference>
<dbReference type="InterPro" id="IPR003100">
    <property type="entry name" value="PAZ_dom"/>
</dbReference>
<evidence type="ECO:0000259" key="4">
    <source>
        <dbReference type="PROSITE" id="PS50822"/>
    </source>
</evidence>
<dbReference type="EMBL" id="ML119114">
    <property type="protein sequence ID" value="RPB15304.1"/>
    <property type="molecule type" value="Genomic_DNA"/>
</dbReference>
<keyword evidence="6" id="KW-1185">Reference proteome</keyword>
<dbReference type="PROSITE" id="PS50821">
    <property type="entry name" value="PAZ"/>
    <property type="match status" value="1"/>
</dbReference>
<dbReference type="Pfam" id="PF08699">
    <property type="entry name" value="ArgoL1"/>
    <property type="match status" value="1"/>
</dbReference>
<dbReference type="InterPro" id="IPR045246">
    <property type="entry name" value="Piwi_ago-like"/>
</dbReference>
<organism evidence="5 6">
    <name type="scientific">Morchella conica CCBAS932</name>
    <dbReference type="NCBI Taxonomy" id="1392247"/>
    <lineage>
        <taxon>Eukaryota</taxon>
        <taxon>Fungi</taxon>
        <taxon>Dikarya</taxon>
        <taxon>Ascomycota</taxon>
        <taxon>Pezizomycotina</taxon>
        <taxon>Pezizomycetes</taxon>
        <taxon>Pezizales</taxon>
        <taxon>Morchellaceae</taxon>
        <taxon>Morchella</taxon>
    </lineage>
</organism>
<dbReference type="InterPro" id="IPR014811">
    <property type="entry name" value="ArgoL1"/>
</dbReference>
<name>A0A3N4KXN0_9PEZI</name>
<dbReference type="Pfam" id="PF16487">
    <property type="entry name" value="ArgoMid"/>
    <property type="match status" value="1"/>
</dbReference>
<proteinExistence type="inferred from homology"/>
<dbReference type="AlphaFoldDB" id="A0A3N4KXN0"/>
<accession>A0A3N4KXN0</accession>
<dbReference type="InParanoid" id="A0A3N4KXN0"/>
<dbReference type="Pfam" id="PF02170">
    <property type="entry name" value="PAZ"/>
    <property type="match status" value="1"/>
</dbReference>
<feature type="compositionally biased region" description="Basic and acidic residues" evidence="2">
    <location>
        <begin position="823"/>
        <end position="833"/>
    </location>
</feature>
<reference evidence="5 6" key="1">
    <citation type="journal article" date="2018" name="Nat. Ecol. Evol.">
        <title>Pezizomycetes genomes reveal the molecular basis of ectomycorrhizal truffle lifestyle.</title>
        <authorList>
            <person name="Murat C."/>
            <person name="Payen T."/>
            <person name="Noel B."/>
            <person name="Kuo A."/>
            <person name="Morin E."/>
            <person name="Chen J."/>
            <person name="Kohler A."/>
            <person name="Krizsan K."/>
            <person name="Balestrini R."/>
            <person name="Da Silva C."/>
            <person name="Montanini B."/>
            <person name="Hainaut M."/>
            <person name="Levati E."/>
            <person name="Barry K.W."/>
            <person name="Belfiori B."/>
            <person name="Cichocki N."/>
            <person name="Clum A."/>
            <person name="Dockter R.B."/>
            <person name="Fauchery L."/>
            <person name="Guy J."/>
            <person name="Iotti M."/>
            <person name="Le Tacon F."/>
            <person name="Lindquist E.A."/>
            <person name="Lipzen A."/>
            <person name="Malagnac F."/>
            <person name="Mello A."/>
            <person name="Molinier V."/>
            <person name="Miyauchi S."/>
            <person name="Poulain J."/>
            <person name="Riccioni C."/>
            <person name="Rubini A."/>
            <person name="Sitrit Y."/>
            <person name="Splivallo R."/>
            <person name="Traeger S."/>
            <person name="Wang M."/>
            <person name="Zifcakova L."/>
            <person name="Wipf D."/>
            <person name="Zambonelli A."/>
            <person name="Paolocci F."/>
            <person name="Nowrousian M."/>
            <person name="Ottonello S."/>
            <person name="Baldrian P."/>
            <person name="Spatafora J.W."/>
            <person name="Henrissat B."/>
            <person name="Nagy L.G."/>
            <person name="Aury J.M."/>
            <person name="Wincker P."/>
            <person name="Grigoriev I.V."/>
            <person name="Bonfante P."/>
            <person name="Martin F.M."/>
        </authorList>
    </citation>
    <scope>NUCLEOTIDE SEQUENCE [LARGE SCALE GENOMIC DNA]</scope>
    <source>
        <strain evidence="5 6">CCBAS932</strain>
    </source>
</reference>
<evidence type="ECO:0000256" key="1">
    <source>
        <dbReference type="RuleBase" id="RU361178"/>
    </source>
</evidence>
<dbReference type="OrthoDB" id="10252740at2759"/>
<dbReference type="Gene3D" id="3.30.420.10">
    <property type="entry name" value="Ribonuclease H-like superfamily/Ribonuclease H"/>
    <property type="match status" value="1"/>
</dbReference>
<dbReference type="Gene3D" id="3.40.50.2300">
    <property type="match status" value="1"/>
</dbReference>
<evidence type="ECO:0000313" key="5">
    <source>
        <dbReference type="EMBL" id="RPB15304.1"/>
    </source>
</evidence>
<dbReference type="CDD" id="cd04657">
    <property type="entry name" value="Piwi_ago-like"/>
    <property type="match status" value="1"/>
</dbReference>
<dbReference type="Proteomes" id="UP000277580">
    <property type="component" value="Unassembled WGS sequence"/>
</dbReference>
<evidence type="ECO:0000256" key="2">
    <source>
        <dbReference type="SAM" id="MobiDB-lite"/>
    </source>
</evidence>